<organism evidence="2 3">
    <name type="scientific">Dyella japonica DSM 16301</name>
    <dbReference type="NCBI Taxonomy" id="1440762"/>
    <lineage>
        <taxon>Bacteria</taxon>
        <taxon>Pseudomonadati</taxon>
        <taxon>Pseudomonadota</taxon>
        <taxon>Gammaproteobacteria</taxon>
        <taxon>Lysobacterales</taxon>
        <taxon>Rhodanobacteraceae</taxon>
        <taxon>Dyella</taxon>
    </lineage>
</organism>
<dbReference type="OrthoDB" id="7068047at2"/>
<sequence length="233" mass="23084">MKHGTLKQKLWLAGMAIAMTAAVPAIAAEQAVHVRGTVTEVTATGFTVQTATGTQNVAMAADTRITGVVPSSLEAIQPGSYIGSANVPQGGAANALEVVVFPPAMKGTGLGDYPWDLPAHGGGSAMTNGSVMSSAMTNGTVKSNASGRPVMQSAMTNGTVKTAAGDGARTLVVDYGSGEKTIKVTASTPIVTFAPADKSAIVKGAHVFVAGKPGNPVAAGLVAVGLNGTAPPM</sequence>
<comment type="caution">
    <text evidence="2">The sequence shown here is derived from an EMBL/GenBank/DDBJ whole genome shotgun (WGS) entry which is preliminary data.</text>
</comment>
<feature type="chain" id="PRO_5005197843" description="DUF5666 domain-containing protein" evidence="1">
    <location>
        <begin position="28"/>
        <end position="233"/>
    </location>
</feature>
<name>A0A0G9HAC9_9GAMM</name>
<proteinExistence type="predicted"/>
<dbReference type="EMBL" id="JPLA01000001">
    <property type="protein sequence ID" value="KLD66179.1"/>
    <property type="molecule type" value="Genomic_DNA"/>
</dbReference>
<protein>
    <recommendedName>
        <fullName evidence="4">DUF5666 domain-containing protein</fullName>
    </recommendedName>
</protein>
<keyword evidence="1" id="KW-0732">Signal</keyword>
<dbReference type="Proteomes" id="UP000035481">
    <property type="component" value="Unassembled WGS sequence"/>
</dbReference>
<evidence type="ECO:0000256" key="1">
    <source>
        <dbReference type="SAM" id="SignalP"/>
    </source>
</evidence>
<dbReference type="AlphaFoldDB" id="A0A0G9HAC9"/>
<feature type="signal peptide" evidence="1">
    <location>
        <begin position="1"/>
        <end position="27"/>
    </location>
</feature>
<reference evidence="2 3" key="1">
    <citation type="journal article" date="2015" name="Antonie Van Leeuwenhoek">
        <title>A phylogenomic and molecular marker based taxonomic framework for the order Xanthomonadales: proposal to transfer the families Algiphilaceae and Solimonadaceae to the order Nevskiales ord. nov. and to create a new family within the order Xanthomonadales, the family Rhodanobacteraceae fam. nov., containing the genus Rhodanobacter and its closest relatives.</title>
        <authorList>
            <person name="Naushad S."/>
            <person name="Adeolu M."/>
            <person name="Wong S."/>
            <person name="Sohail M."/>
            <person name="Schellhorn H.E."/>
            <person name="Gupta R.S."/>
        </authorList>
    </citation>
    <scope>NUCLEOTIDE SEQUENCE [LARGE SCALE GENOMIC DNA]</scope>
    <source>
        <strain evidence="2 3">DSM 16301</strain>
    </source>
</reference>
<dbReference type="RefSeq" id="WP_052949526.1">
    <property type="nucleotide sequence ID" value="NZ_JPLA01000001.1"/>
</dbReference>
<evidence type="ECO:0008006" key="4">
    <source>
        <dbReference type="Google" id="ProtNLM"/>
    </source>
</evidence>
<evidence type="ECO:0000313" key="3">
    <source>
        <dbReference type="Proteomes" id="UP000035481"/>
    </source>
</evidence>
<dbReference type="PATRIC" id="fig|1440762.4.peg.83"/>
<evidence type="ECO:0000313" key="2">
    <source>
        <dbReference type="EMBL" id="KLD66179.1"/>
    </source>
</evidence>
<gene>
    <name evidence="2" type="ORF">Y882_00440</name>
</gene>
<dbReference type="STRING" id="1440762.Y882_00440"/>
<accession>A0A0G9HAC9</accession>